<dbReference type="Pfam" id="PF25597">
    <property type="entry name" value="SH3_retrovirus"/>
    <property type="match status" value="1"/>
</dbReference>
<dbReference type="InterPro" id="IPR012337">
    <property type="entry name" value="RNaseH-like_sf"/>
</dbReference>
<dbReference type="InterPro" id="IPR036397">
    <property type="entry name" value="RNaseH_sf"/>
</dbReference>
<dbReference type="GO" id="GO:0003676">
    <property type="term" value="F:nucleic acid binding"/>
    <property type="evidence" value="ECO:0007669"/>
    <property type="project" value="InterPro"/>
</dbReference>
<protein>
    <recommendedName>
        <fullName evidence="4">Integrase catalytic domain-containing protein</fullName>
    </recommendedName>
</protein>
<organism evidence="5 6">
    <name type="scientific">Lactuca sativa</name>
    <name type="common">Garden lettuce</name>
    <dbReference type="NCBI Taxonomy" id="4236"/>
    <lineage>
        <taxon>Eukaryota</taxon>
        <taxon>Viridiplantae</taxon>
        <taxon>Streptophyta</taxon>
        <taxon>Embryophyta</taxon>
        <taxon>Tracheophyta</taxon>
        <taxon>Spermatophyta</taxon>
        <taxon>Magnoliopsida</taxon>
        <taxon>eudicotyledons</taxon>
        <taxon>Gunneridae</taxon>
        <taxon>Pentapetalae</taxon>
        <taxon>asterids</taxon>
        <taxon>campanulids</taxon>
        <taxon>Asterales</taxon>
        <taxon>Asteraceae</taxon>
        <taxon>Cichorioideae</taxon>
        <taxon>Cichorieae</taxon>
        <taxon>Lactucinae</taxon>
        <taxon>Lactuca</taxon>
    </lineage>
</organism>
<dbReference type="InterPro" id="IPR057670">
    <property type="entry name" value="SH3_retrovirus"/>
</dbReference>
<feature type="region of interest" description="Disordered" evidence="3">
    <location>
        <begin position="362"/>
        <end position="388"/>
    </location>
</feature>
<evidence type="ECO:0000256" key="1">
    <source>
        <dbReference type="ARBA" id="ARBA00022723"/>
    </source>
</evidence>
<dbReference type="SUPFAM" id="SSF53098">
    <property type="entry name" value="Ribonuclease H-like"/>
    <property type="match status" value="1"/>
</dbReference>
<gene>
    <name evidence="5" type="ORF">LSAT_V11C900458530</name>
</gene>
<dbReference type="Pfam" id="PF07727">
    <property type="entry name" value="RVT_2"/>
    <property type="match status" value="1"/>
</dbReference>
<dbReference type="AlphaFoldDB" id="A0A9R1UH98"/>
<feature type="domain" description="Integrase catalytic" evidence="4">
    <location>
        <begin position="1"/>
        <end position="103"/>
    </location>
</feature>
<comment type="caution">
    <text evidence="5">The sequence shown here is derived from an EMBL/GenBank/DDBJ whole genome shotgun (WGS) entry which is preliminary data.</text>
</comment>
<proteinExistence type="predicted"/>
<evidence type="ECO:0000313" key="6">
    <source>
        <dbReference type="Proteomes" id="UP000235145"/>
    </source>
</evidence>
<dbReference type="GO" id="GO:0015074">
    <property type="term" value="P:DNA integration"/>
    <property type="evidence" value="ECO:0007669"/>
    <property type="project" value="InterPro"/>
</dbReference>
<dbReference type="GO" id="GO:0016787">
    <property type="term" value="F:hydrolase activity"/>
    <property type="evidence" value="ECO:0007669"/>
    <property type="project" value="UniProtKB-KW"/>
</dbReference>
<dbReference type="PANTHER" id="PTHR42648:SF30">
    <property type="entry name" value="RIBONUCLEASE H-LIKE DOMAIN, GAG-PRE-INTEGRASE DOMAIN PROTEIN-RELATED"/>
    <property type="match status" value="1"/>
</dbReference>
<evidence type="ECO:0000256" key="3">
    <source>
        <dbReference type="SAM" id="MobiDB-lite"/>
    </source>
</evidence>
<dbReference type="EMBL" id="NBSK02000009">
    <property type="protein sequence ID" value="KAJ0186990.1"/>
    <property type="molecule type" value="Genomic_DNA"/>
</dbReference>
<accession>A0A9R1UH98</accession>
<dbReference type="PROSITE" id="PS50994">
    <property type="entry name" value="INTEGRASE"/>
    <property type="match status" value="1"/>
</dbReference>
<name>A0A9R1UH98_LACSA</name>
<feature type="compositionally biased region" description="Basic and acidic residues" evidence="3">
    <location>
        <begin position="372"/>
        <end position="388"/>
    </location>
</feature>
<evidence type="ECO:0000259" key="4">
    <source>
        <dbReference type="PROSITE" id="PS50994"/>
    </source>
</evidence>
<keyword evidence="6" id="KW-1185">Reference proteome</keyword>
<sequence length="388" mass="44669">MVIYVISMQHPPLETESGEYYDPIYFESTGIMHQTTAPYTSQQNGVAERKNRTLKEMVNSMLSYSSLSEGFWGEVMLASCYIFKKTPNKRSKNTPYELCCKNVPNLNYLKVWSCRAVVRLIKPKRKTLGERGIDCIFIGYAEHSTAYKFYVLESNEFVSVNTVIESRDAIFDEERFTSILRPRDMIQQSSSKSTNLVEDVSGGTSSMPELKRSTRARKAKYFESDFRLYLVEGTRDEIVSQHQYCFNIYEDPKTFNEAMASRDIHLWKKVIQDEIDSIMHNNTWILSDLPHGCKALGCKWILKRKMKGDGSINKYKVRLVIQGFRQKEGIDFFDTYAPVVRIYTIILMLALAVTPKVWKAKKGKKTPNFKGRLGESKEGLGESERDPG</sequence>
<dbReference type="InterPro" id="IPR001584">
    <property type="entry name" value="Integrase_cat-core"/>
</dbReference>
<dbReference type="InterPro" id="IPR039537">
    <property type="entry name" value="Retrotran_Ty1/copia-like"/>
</dbReference>
<dbReference type="InterPro" id="IPR013103">
    <property type="entry name" value="RVT_2"/>
</dbReference>
<dbReference type="GO" id="GO:0046872">
    <property type="term" value="F:metal ion binding"/>
    <property type="evidence" value="ECO:0007669"/>
    <property type="project" value="UniProtKB-KW"/>
</dbReference>
<evidence type="ECO:0000313" key="5">
    <source>
        <dbReference type="EMBL" id="KAJ0186990.1"/>
    </source>
</evidence>
<dbReference type="Proteomes" id="UP000235145">
    <property type="component" value="Unassembled WGS sequence"/>
</dbReference>
<evidence type="ECO:0000256" key="2">
    <source>
        <dbReference type="ARBA" id="ARBA00022801"/>
    </source>
</evidence>
<dbReference type="PANTHER" id="PTHR42648">
    <property type="entry name" value="TRANSPOSASE, PUTATIVE-RELATED"/>
    <property type="match status" value="1"/>
</dbReference>
<keyword evidence="2" id="KW-0378">Hydrolase</keyword>
<reference evidence="5 6" key="1">
    <citation type="journal article" date="2017" name="Nat. Commun.">
        <title>Genome assembly with in vitro proximity ligation data and whole-genome triplication in lettuce.</title>
        <authorList>
            <person name="Reyes-Chin-Wo S."/>
            <person name="Wang Z."/>
            <person name="Yang X."/>
            <person name="Kozik A."/>
            <person name="Arikit S."/>
            <person name="Song C."/>
            <person name="Xia L."/>
            <person name="Froenicke L."/>
            <person name="Lavelle D.O."/>
            <person name="Truco M.J."/>
            <person name="Xia R."/>
            <person name="Zhu S."/>
            <person name="Xu C."/>
            <person name="Xu H."/>
            <person name="Xu X."/>
            <person name="Cox K."/>
            <person name="Korf I."/>
            <person name="Meyers B.C."/>
            <person name="Michelmore R.W."/>
        </authorList>
    </citation>
    <scope>NUCLEOTIDE SEQUENCE [LARGE SCALE GENOMIC DNA]</scope>
    <source>
        <strain evidence="6">cv. Salinas</strain>
        <tissue evidence="5">Seedlings</tissue>
    </source>
</reference>
<dbReference type="Gene3D" id="3.30.420.10">
    <property type="entry name" value="Ribonuclease H-like superfamily/Ribonuclease H"/>
    <property type="match status" value="1"/>
</dbReference>
<keyword evidence="1" id="KW-0479">Metal-binding</keyword>